<dbReference type="InterPro" id="IPR003423">
    <property type="entry name" value="OMP_efflux"/>
</dbReference>
<dbReference type="Pfam" id="PF02321">
    <property type="entry name" value="OEP"/>
    <property type="match status" value="2"/>
</dbReference>
<keyword evidence="2" id="KW-0449">Lipoprotein</keyword>
<dbReference type="Gene3D" id="2.20.200.10">
    <property type="entry name" value="Outer membrane efflux proteins (OEP)"/>
    <property type="match status" value="1"/>
</dbReference>
<comment type="subcellular location">
    <subcellularLocation>
        <location evidence="2">Cell membrane</location>
        <topology evidence="2">Lipid-anchor</topology>
    </subcellularLocation>
</comment>
<gene>
    <name evidence="3" type="ORF">P0Y56_05810</name>
</gene>
<keyword evidence="2" id="KW-0732">Signal</keyword>
<dbReference type="Proteomes" id="UP001218362">
    <property type="component" value="Chromosome"/>
</dbReference>
<feature type="signal peptide" evidence="2">
    <location>
        <begin position="1"/>
        <end position="22"/>
    </location>
</feature>
<evidence type="ECO:0000256" key="1">
    <source>
        <dbReference type="ARBA" id="ARBA00007613"/>
    </source>
</evidence>
<dbReference type="GO" id="GO:0015562">
    <property type="term" value="F:efflux transmembrane transporter activity"/>
    <property type="evidence" value="ECO:0007669"/>
    <property type="project" value="InterPro"/>
</dbReference>
<dbReference type="SUPFAM" id="SSF56954">
    <property type="entry name" value="Outer membrane efflux proteins (OEP)"/>
    <property type="match status" value="1"/>
</dbReference>
<dbReference type="AlphaFoldDB" id="A0AAJ5X8D5"/>
<dbReference type="Gene3D" id="1.20.1600.10">
    <property type="entry name" value="Outer membrane efflux proteins (OEP)"/>
    <property type="match status" value="1"/>
</dbReference>
<evidence type="ECO:0000256" key="2">
    <source>
        <dbReference type="RuleBase" id="RU362097"/>
    </source>
</evidence>
<proteinExistence type="inferred from homology"/>
<comment type="similarity">
    <text evidence="1 2">Belongs to the outer membrane factor (OMF) (TC 1.B.17) family.</text>
</comment>
<evidence type="ECO:0000313" key="4">
    <source>
        <dbReference type="Proteomes" id="UP001218362"/>
    </source>
</evidence>
<dbReference type="PANTHER" id="PTHR30203:SF33">
    <property type="entry name" value="BLR4455 PROTEIN"/>
    <property type="match status" value="1"/>
</dbReference>
<protein>
    <submittedName>
        <fullName evidence="3">Efflux transporter outer membrane subunit</fullName>
    </submittedName>
</protein>
<keyword evidence="2" id="KW-1134">Transmembrane beta strand</keyword>
<keyword evidence="2" id="KW-0812">Transmembrane</keyword>
<dbReference type="PANTHER" id="PTHR30203">
    <property type="entry name" value="OUTER MEMBRANE CATION EFFLUX PROTEIN"/>
    <property type="match status" value="1"/>
</dbReference>
<organism evidence="3 4">
    <name type="scientific">Candidatus Andeanibacterium colombiense</name>
    <dbReference type="NCBI Taxonomy" id="3121345"/>
    <lineage>
        <taxon>Bacteria</taxon>
        <taxon>Pseudomonadati</taxon>
        <taxon>Pseudomonadota</taxon>
        <taxon>Alphaproteobacteria</taxon>
        <taxon>Sphingomonadales</taxon>
        <taxon>Sphingomonadaceae</taxon>
        <taxon>Candidatus Andeanibacterium</taxon>
    </lineage>
</organism>
<dbReference type="EMBL" id="CP119316">
    <property type="protein sequence ID" value="WEK47810.1"/>
    <property type="molecule type" value="Genomic_DNA"/>
</dbReference>
<dbReference type="InterPro" id="IPR010131">
    <property type="entry name" value="MdtP/NodT-like"/>
</dbReference>
<accession>A0AAJ5X8D5</accession>
<reference evidence="3" key="1">
    <citation type="submission" date="2023-03" db="EMBL/GenBank/DDBJ databases">
        <title>Andean soil-derived lignocellulolytic bacterial consortium as a source of novel taxa and putative plastic-active enzymes.</title>
        <authorList>
            <person name="Diaz-Garcia L."/>
            <person name="Chuvochina M."/>
            <person name="Feuerriegel G."/>
            <person name="Bunk B."/>
            <person name="Sproer C."/>
            <person name="Streit W.R."/>
            <person name="Rodriguez L.M."/>
            <person name="Overmann J."/>
            <person name="Jimenez D.J."/>
        </authorList>
    </citation>
    <scope>NUCLEOTIDE SEQUENCE</scope>
    <source>
        <strain evidence="3">MAG 26</strain>
    </source>
</reference>
<dbReference type="KEGG" id="acob:P0Y56_05810"/>
<evidence type="ECO:0000313" key="3">
    <source>
        <dbReference type="EMBL" id="WEK47810.1"/>
    </source>
</evidence>
<name>A0AAJ5X8D5_9SPHN</name>
<keyword evidence="2" id="KW-0472">Membrane</keyword>
<dbReference type="NCBIfam" id="TIGR01845">
    <property type="entry name" value="outer_NodT"/>
    <property type="match status" value="1"/>
</dbReference>
<dbReference type="GO" id="GO:0005886">
    <property type="term" value="C:plasma membrane"/>
    <property type="evidence" value="ECO:0007669"/>
    <property type="project" value="UniProtKB-SubCell"/>
</dbReference>
<feature type="chain" id="PRO_5042316563" evidence="2">
    <location>
        <begin position="23"/>
        <end position="463"/>
    </location>
</feature>
<sequence length="463" mass="48291">MNKLVYALPLTLLSGACSLAPAYVQPELPVAQSWPRGDAYLAQSEAALPSYSYTDVFKDERLRTLVAQALANNRDLRIAAANLAEARAQVRVTRAAQFPQIAVGGSAGTDDSGNQNYALQGGISAFELDLFGKLRNATAVQRDTALASEASARSVRLGLVSDLASAWATYAADKDLLAIAQDTAASAQRSVGLTKLRLDGGVAPRTDLRQAEQVLATAQGDLAQQQAALAEDQNLMRLLVGAEIDPALLPGGLSEVLASVETLPAGTSSDVLLRRPDVVEAEYQLRAANADIGVARAQLFPTISLTGLLGFASDALGSLFTGGAFAATAGADASYAIFDGGAARGNVAISEARKNAALATYEKAIQTAFREVSDALATHGTIADRQKAAAENTEAASDTATLSDARYRGGIDSFLSSLDAQRSLYSARQQEVAITLIAVQNRITLYRVLGGDRELSGAKASGN</sequence>
<keyword evidence="2" id="KW-0564">Palmitate</keyword>